<feature type="compositionally biased region" description="Basic and acidic residues" evidence="1">
    <location>
        <begin position="47"/>
        <end position="58"/>
    </location>
</feature>
<dbReference type="PANTHER" id="PTHR47331">
    <property type="entry name" value="PHD-TYPE DOMAIN-CONTAINING PROTEIN"/>
    <property type="match status" value="1"/>
</dbReference>
<sequence length="772" mass="85279">MAEADRKNAAEGNSNEVIEAVNHLTTQLTVTLTSLIDSLRKELAAARSESRELPRKQGDTSVSNTIDAQPPSTVVATGNVDDWIFSVDMSANIASSVPASWLADFAPAVKIEQFDGNPLHWDMFIGSFKSLVHDVVPSNSQRIAILRQLLSPELRASVAPSLSSPDMYGQALRDLRRLFGSPSVVVGACIRKLRTIEPIQPRGCNVELQSLATLQGVVQKLPRSLQEKWAKKTFHLSPGQATLENLDQWLEELVVVNRTLEPVELCDDLGLGPRASYHRMGRKVTVTAQKKGIGLLSSEEKSRSCALCEKEHILSACPQFREATPVRRAEIAKELQQCFACLSASHRARFCPSKVSCGVDGCKQRHHRLLHGSPRVWPEREKKVVASQKASFATPSMTVGANVAKTRNDDAVCLSVVPVIVSRDGRSVSTYALIDPGSEGTLITDQLVRQLCLSRKPCDVQLSTFHGKDPQFELTSVSFNISGSDGQAHDIGKALVVPMLNLSHRSVNWSKEKLSYSHLKDLPLSKVDYGKVHLLIGADNFDVIQPLEIRKPSAKKQPFGMRTPLGWVVVGPTPLLGHNPLCSINNINQLRSQDNDEIMDLLERFWSTESFGTKPNVQPPRRLEEDQLASSTRFVNGRYEVGLLWATDDVKLPDNRNEAMKRFISLRKRISADDELRSSYAKAISELIHLGIARKVEQKELRLPAGRIWYLPHHGVRHPARPNKVRIVFDASSERSGSAERFDSITDTVPSICRTSNCGCRKDVSPGAGTVA</sequence>
<gene>
    <name evidence="2" type="ORF">M513_04474</name>
</gene>
<dbReference type="AlphaFoldDB" id="A0A085MC28"/>
<protein>
    <recommendedName>
        <fullName evidence="4">Peptidase aspartic putative domain-containing protein</fullName>
    </recommendedName>
</protein>
<evidence type="ECO:0000256" key="1">
    <source>
        <dbReference type="SAM" id="MobiDB-lite"/>
    </source>
</evidence>
<feature type="compositionally biased region" description="Polar residues" evidence="1">
    <location>
        <begin position="59"/>
        <end position="71"/>
    </location>
</feature>
<dbReference type="PANTHER" id="PTHR47331:SF5">
    <property type="entry name" value="RIBONUCLEASE H"/>
    <property type="match status" value="1"/>
</dbReference>
<evidence type="ECO:0000313" key="3">
    <source>
        <dbReference type="Proteomes" id="UP000030764"/>
    </source>
</evidence>
<organism evidence="2 3">
    <name type="scientific">Trichuris suis</name>
    <name type="common">pig whipworm</name>
    <dbReference type="NCBI Taxonomy" id="68888"/>
    <lineage>
        <taxon>Eukaryota</taxon>
        <taxon>Metazoa</taxon>
        <taxon>Ecdysozoa</taxon>
        <taxon>Nematoda</taxon>
        <taxon>Enoplea</taxon>
        <taxon>Dorylaimia</taxon>
        <taxon>Trichinellida</taxon>
        <taxon>Trichuridae</taxon>
        <taxon>Trichuris</taxon>
    </lineage>
</organism>
<proteinExistence type="predicted"/>
<dbReference type="EMBL" id="KL363205">
    <property type="protein sequence ID" value="KFD54774.1"/>
    <property type="molecule type" value="Genomic_DNA"/>
</dbReference>
<keyword evidence="3" id="KW-1185">Reference proteome</keyword>
<dbReference type="Proteomes" id="UP000030764">
    <property type="component" value="Unassembled WGS sequence"/>
</dbReference>
<evidence type="ECO:0000313" key="2">
    <source>
        <dbReference type="EMBL" id="KFD54774.1"/>
    </source>
</evidence>
<reference evidence="2 3" key="1">
    <citation type="journal article" date="2014" name="Nat. Genet.">
        <title>Genome and transcriptome of the porcine whipworm Trichuris suis.</title>
        <authorList>
            <person name="Jex A.R."/>
            <person name="Nejsum P."/>
            <person name="Schwarz E.M."/>
            <person name="Hu L."/>
            <person name="Young N.D."/>
            <person name="Hall R.S."/>
            <person name="Korhonen P.K."/>
            <person name="Liao S."/>
            <person name="Thamsborg S."/>
            <person name="Xia J."/>
            <person name="Xu P."/>
            <person name="Wang S."/>
            <person name="Scheerlinck J.P."/>
            <person name="Hofmann A."/>
            <person name="Sternberg P.W."/>
            <person name="Wang J."/>
            <person name="Gasser R.B."/>
        </authorList>
    </citation>
    <scope>NUCLEOTIDE SEQUENCE [LARGE SCALE GENOMIC DNA]</scope>
    <source>
        <strain evidence="2">DCEP-RM93M</strain>
    </source>
</reference>
<evidence type="ECO:0008006" key="4">
    <source>
        <dbReference type="Google" id="ProtNLM"/>
    </source>
</evidence>
<name>A0A085MC28_9BILA</name>
<accession>A0A085MC28</accession>
<feature type="region of interest" description="Disordered" evidence="1">
    <location>
        <begin position="47"/>
        <end position="71"/>
    </location>
</feature>